<dbReference type="RefSeq" id="WP_096461163.1">
    <property type="nucleotide sequence ID" value="NZ_AP014936.1"/>
</dbReference>
<comment type="catalytic activity">
    <reaction evidence="7 8">
        <text>(R)-pantoate + beta-alanine + ATP = (R)-pantothenate + AMP + diphosphate + H(+)</text>
        <dbReference type="Rhea" id="RHEA:10912"/>
        <dbReference type="ChEBI" id="CHEBI:15378"/>
        <dbReference type="ChEBI" id="CHEBI:15980"/>
        <dbReference type="ChEBI" id="CHEBI:29032"/>
        <dbReference type="ChEBI" id="CHEBI:30616"/>
        <dbReference type="ChEBI" id="CHEBI:33019"/>
        <dbReference type="ChEBI" id="CHEBI:57966"/>
        <dbReference type="ChEBI" id="CHEBI:456215"/>
        <dbReference type="EC" id="6.3.2.1"/>
    </reaction>
</comment>
<feature type="binding site" evidence="8">
    <location>
        <position position="61"/>
    </location>
    <ligand>
        <name>beta-alanine</name>
        <dbReference type="ChEBI" id="CHEBI:57966"/>
    </ligand>
</feature>
<dbReference type="AlphaFoldDB" id="A0A1B4V573"/>
<dbReference type="SUPFAM" id="SSF52374">
    <property type="entry name" value="Nucleotidylyl transferase"/>
    <property type="match status" value="1"/>
</dbReference>
<dbReference type="HAMAP" id="MF_00158">
    <property type="entry name" value="PanC"/>
    <property type="match status" value="1"/>
</dbReference>
<proteinExistence type="inferred from homology"/>
<keyword evidence="8" id="KW-0963">Cytoplasm</keyword>
<feature type="active site" description="Proton donor" evidence="8">
    <location>
        <position position="37"/>
    </location>
</feature>
<dbReference type="NCBIfam" id="TIGR00125">
    <property type="entry name" value="cyt_tran_rel"/>
    <property type="match status" value="1"/>
</dbReference>
<comment type="subunit">
    <text evidence="8">Homodimer.</text>
</comment>
<evidence type="ECO:0000256" key="6">
    <source>
        <dbReference type="ARBA" id="ARBA00022840"/>
    </source>
</evidence>
<keyword evidence="4 8" id="KW-0566">Pantothenate biosynthesis</keyword>
<dbReference type="OrthoDB" id="9773087at2"/>
<evidence type="ECO:0000256" key="7">
    <source>
        <dbReference type="ARBA" id="ARBA00048258"/>
    </source>
</evidence>
<evidence type="ECO:0000256" key="5">
    <source>
        <dbReference type="ARBA" id="ARBA00022741"/>
    </source>
</evidence>
<accession>A0A1B4V573</accession>
<organism evidence="9 10">
    <name type="scientific">Sulfurifustis variabilis</name>
    <dbReference type="NCBI Taxonomy" id="1675686"/>
    <lineage>
        <taxon>Bacteria</taxon>
        <taxon>Pseudomonadati</taxon>
        <taxon>Pseudomonadota</taxon>
        <taxon>Gammaproteobacteria</taxon>
        <taxon>Acidiferrobacterales</taxon>
        <taxon>Acidiferrobacteraceae</taxon>
        <taxon>Sulfurifustis</taxon>
    </lineage>
</organism>
<dbReference type="PANTHER" id="PTHR21299">
    <property type="entry name" value="CYTIDYLATE KINASE/PANTOATE-BETA-ALANINE LIGASE"/>
    <property type="match status" value="1"/>
</dbReference>
<comment type="function">
    <text evidence="8">Catalyzes the condensation of pantoate with beta-alanine in an ATP-dependent reaction via a pantoyl-adenylate intermediate.</text>
</comment>
<keyword evidence="5 8" id="KW-0547">Nucleotide-binding</keyword>
<protein>
    <recommendedName>
        <fullName evidence="8">Pantothenate synthetase</fullName>
        <shortName evidence="8">PS</shortName>
        <ecNumber evidence="8">6.3.2.1</ecNumber>
    </recommendedName>
    <alternativeName>
        <fullName evidence="8">Pantoate--beta-alanine ligase</fullName>
    </alternativeName>
    <alternativeName>
        <fullName evidence="8">Pantoate-activating enzyme</fullName>
    </alternativeName>
</protein>
<feature type="binding site" evidence="8">
    <location>
        <begin position="30"/>
        <end position="37"/>
    </location>
    <ligand>
        <name>ATP</name>
        <dbReference type="ChEBI" id="CHEBI:30616"/>
    </ligand>
</feature>
<dbReference type="NCBIfam" id="TIGR00018">
    <property type="entry name" value="panC"/>
    <property type="match status" value="1"/>
</dbReference>
<evidence type="ECO:0000256" key="8">
    <source>
        <dbReference type="HAMAP-Rule" id="MF_00158"/>
    </source>
</evidence>
<dbReference type="InterPro" id="IPR014729">
    <property type="entry name" value="Rossmann-like_a/b/a_fold"/>
</dbReference>
<dbReference type="InterPro" id="IPR003721">
    <property type="entry name" value="Pantoate_ligase"/>
</dbReference>
<evidence type="ECO:0000256" key="1">
    <source>
        <dbReference type="ARBA" id="ARBA00004990"/>
    </source>
</evidence>
<reference evidence="9 10" key="1">
    <citation type="submission" date="2015-08" db="EMBL/GenBank/DDBJ databases">
        <title>Complete genome sequence of Sulfurifustis variabilis.</title>
        <authorList>
            <person name="Miura A."/>
            <person name="Kojima H."/>
            <person name="Fukui M."/>
        </authorList>
    </citation>
    <scope>NUCLEOTIDE SEQUENCE [LARGE SCALE GENOMIC DNA]</scope>
    <source>
        <strain evidence="10">skN76</strain>
    </source>
</reference>
<keyword evidence="10" id="KW-1185">Reference proteome</keyword>
<gene>
    <name evidence="8" type="primary">panC</name>
    <name evidence="9" type="ORF">SVA_2127</name>
</gene>
<dbReference type="PANTHER" id="PTHR21299:SF1">
    <property type="entry name" value="PANTOATE--BETA-ALANINE LIGASE"/>
    <property type="match status" value="1"/>
</dbReference>
<dbReference type="GO" id="GO:0015940">
    <property type="term" value="P:pantothenate biosynthetic process"/>
    <property type="evidence" value="ECO:0007669"/>
    <property type="project" value="UniProtKB-UniRule"/>
</dbReference>
<dbReference type="CDD" id="cd00560">
    <property type="entry name" value="PanC"/>
    <property type="match status" value="1"/>
</dbReference>
<keyword evidence="3 8" id="KW-0436">Ligase</keyword>
<dbReference type="EMBL" id="AP014936">
    <property type="protein sequence ID" value="BAU48678.1"/>
    <property type="molecule type" value="Genomic_DNA"/>
</dbReference>
<comment type="subcellular location">
    <subcellularLocation>
        <location evidence="8">Cytoplasm</location>
    </subcellularLocation>
</comment>
<feature type="binding site" evidence="8">
    <location>
        <begin position="186"/>
        <end position="189"/>
    </location>
    <ligand>
        <name>ATP</name>
        <dbReference type="ChEBI" id="CHEBI:30616"/>
    </ligand>
</feature>
<dbReference type="InterPro" id="IPR004821">
    <property type="entry name" value="Cyt_trans-like"/>
</dbReference>
<dbReference type="GO" id="GO:0005524">
    <property type="term" value="F:ATP binding"/>
    <property type="evidence" value="ECO:0007669"/>
    <property type="project" value="UniProtKB-KW"/>
</dbReference>
<feature type="binding site" evidence="8">
    <location>
        <position position="61"/>
    </location>
    <ligand>
        <name>(R)-pantoate</name>
        <dbReference type="ChEBI" id="CHEBI:15980"/>
    </ligand>
</feature>
<feature type="binding site" evidence="8">
    <location>
        <begin position="149"/>
        <end position="152"/>
    </location>
    <ligand>
        <name>ATP</name>
        <dbReference type="ChEBI" id="CHEBI:30616"/>
    </ligand>
</feature>
<name>A0A1B4V573_9GAMM</name>
<dbReference type="Proteomes" id="UP000218899">
    <property type="component" value="Chromosome"/>
</dbReference>
<comment type="pathway">
    <text evidence="1 8">Cofactor biosynthesis; (R)-pantothenate biosynthesis; (R)-pantothenate from (R)-pantoate and beta-alanine: step 1/1.</text>
</comment>
<sequence>MIEVATVASLRDEVRALRARRARVAFVPTMGNLHEGHLSLVAEARRRADAVVASLYVNPLQFGPNEDYATYPRTPDADRAALAGAGADLLFMPGDDVMYPRGPEIMTKVEVPVVSEILCGWFRPGHFRGVATVVNRLLNLVHPDIALFGKKDYQQLLVIRLMVADLGLPIEIAGVDTVREADGLAMSSRNRYLTAGERAAAPRLYAALTALRDRVASGAATAPAEAEAIEALAAAGFRVEYVSVRRQRDLAPPERGDTALVALAAAWLGRTRLIDNIEFSRAV</sequence>
<keyword evidence="6 8" id="KW-0067">ATP-binding</keyword>
<dbReference type="Gene3D" id="3.40.50.620">
    <property type="entry name" value="HUPs"/>
    <property type="match status" value="1"/>
</dbReference>
<evidence type="ECO:0000256" key="4">
    <source>
        <dbReference type="ARBA" id="ARBA00022655"/>
    </source>
</evidence>
<dbReference type="KEGG" id="sva:SVA_2127"/>
<dbReference type="Pfam" id="PF02569">
    <property type="entry name" value="Pantoate_ligase"/>
    <property type="match status" value="1"/>
</dbReference>
<evidence type="ECO:0000313" key="10">
    <source>
        <dbReference type="Proteomes" id="UP000218899"/>
    </source>
</evidence>
<feature type="binding site" evidence="8">
    <location>
        <position position="155"/>
    </location>
    <ligand>
        <name>(R)-pantoate</name>
        <dbReference type="ChEBI" id="CHEBI:15980"/>
    </ligand>
</feature>
<evidence type="ECO:0000256" key="3">
    <source>
        <dbReference type="ARBA" id="ARBA00022598"/>
    </source>
</evidence>
<dbReference type="GO" id="GO:0004592">
    <property type="term" value="F:pantoate-beta-alanine ligase activity"/>
    <property type="evidence" value="ECO:0007669"/>
    <property type="project" value="UniProtKB-UniRule"/>
</dbReference>
<feature type="binding site" evidence="8">
    <location>
        <position position="178"/>
    </location>
    <ligand>
        <name>ATP</name>
        <dbReference type="ChEBI" id="CHEBI:30616"/>
    </ligand>
</feature>
<evidence type="ECO:0000256" key="2">
    <source>
        <dbReference type="ARBA" id="ARBA00009256"/>
    </source>
</evidence>
<dbReference type="EC" id="6.3.2.1" evidence="8"/>
<dbReference type="InterPro" id="IPR042176">
    <property type="entry name" value="Pantoate_ligase_C"/>
</dbReference>
<evidence type="ECO:0000313" key="9">
    <source>
        <dbReference type="EMBL" id="BAU48678.1"/>
    </source>
</evidence>
<dbReference type="FunFam" id="3.40.50.620:FF:000013">
    <property type="entry name" value="Pantothenate synthetase"/>
    <property type="match status" value="1"/>
</dbReference>
<dbReference type="UniPathway" id="UPA00028">
    <property type="reaction ID" value="UER00005"/>
</dbReference>
<comment type="similarity">
    <text evidence="2 8">Belongs to the pantothenate synthetase family.</text>
</comment>
<dbReference type="GO" id="GO:0005829">
    <property type="term" value="C:cytosol"/>
    <property type="evidence" value="ECO:0007669"/>
    <property type="project" value="TreeGrafter"/>
</dbReference>
<dbReference type="Gene3D" id="3.30.1300.10">
    <property type="entry name" value="Pantoate-beta-alanine ligase, C-terminal domain"/>
    <property type="match status" value="1"/>
</dbReference>
<comment type="miscellaneous">
    <text evidence="8">The reaction proceeds by a bi uni uni bi ping pong mechanism.</text>
</comment>